<dbReference type="RefSeq" id="YP_073748.1">
    <property type="nucleotide sequence ID" value="NC_001716.2"/>
</dbReference>
<dbReference type="KEGG" id="vg:3289466"/>
<gene>
    <name evidence="1" type="primary">U4</name>
</gene>
<dbReference type="OrthoDB" id="4840at10239"/>
<dbReference type="GeneID" id="3289466"/>
<reference evidence="1 2" key="1">
    <citation type="journal article" date="1998" name="Virology">
        <title>The DNA sequence of the RK strain of human herpesvirus 7.</title>
        <authorList>
            <person name="Megaw A.G."/>
            <person name="Rapaport D."/>
            <person name="Avidor B."/>
            <person name="Frenkel N."/>
            <person name="Davison A.J."/>
        </authorList>
    </citation>
    <scope>NUCLEOTIDE SEQUENCE [LARGE SCALE GENOMIC DNA]</scope>
    <source>
        <strain evidence="1 2">RK</strain>
    </source>
</reference>
<organism evidence="1 2">
    <name type="scientific">Human herpesvirus 7 (strain RK)</name>
    <name type="common">HHV-7</name>
    <name type="synonym">Human T lymphotropic virus</name>
    <dbReference type="NCBI Taxonomy" id="262398"/>
    <lineage>
        <taxon>Viruses</taxon>
        <taxon>Duplodnaviria</taxon>
        <taxon>Heunggongvirae</taxon>
        <taxon>Peploviricota</taxon>
        <taxon>Herviviricetes</taxon>
        <taxon>Herpesvirales</taxon>
        <taxon>Orthoherpesviridae</taxon>
        <taxon>Betaherpesvirinae</taxon>
        <taxon>Roseolovirus</taxon>
        <taxon>Roseolovirus humanbeta7</taxon>
        <taxon>Human betaherpesvirus 7</taxon>
    </lineage>
</organism>
<dbReference type="EMBL" id="AF037218">
    <property type="protein sequence ID" value="AAC40722.1"/>
    <property type="molecule type" value="Genomic_DNA"/>
</dbReference>
<evidence type="ECO:0000313" key="1">
    <source>
        <dbReference type="EMBL" id="AAC40722.1"/>
    </source>
</evidence>
<keyword evidence="2" id="KW-1185">Reference proteome</keyword>
<proteinExistence type="predicted"/>
<protein>
    <submittedName>
        <fullName evidence="1">U4</fullName>
    </submittedName>
</protein>
<organismHost>
    <name type="scientific">Homo sapiens</name>
    <name type="common">Human</name>
    <dbReference type="NCBI Taxonomy" id="9606"/>
</organismHost>
<name>Q77Y91_HHV7R</name>
<dbReference type="Proteomes" id="UP000098510">
    <property type="component" value="Segment"/>
</dbReference>
<evidence type="ECO:0000313" key="2">
    <source>
        <dbReference type="Proteomes" id="UP000098510"/>
    </source>
</evidence>
<sequence length="542" mass="63030">MDLIDYDVCKGPLRNRITYVIPNHPYLSWTAFNSCELDVNLNELTEEMIADSGHLTSEDLFQTRGLKFYDDSLLWAVLVEKNSVSFKRRDKATMTLDGFLAFLQSLRFEECTSPFYRVLTKATALAHFTIAEYFVAGEKRDTLSSHFNRLMELLDSLFLQFFMLRNRCDSNILLSLFELLPNPKEIAGEVVAPSNLLLKNFLDDKIFFSFVMNYHFVVSNLCSCGECRKALFSRFLKRRERGVLHLSDIQDFSPQDLILQQLHLTNDEALRVRESIDKDLGAELILKAMESKTLPILHDEILGNSHLERNILKIYCNIILCLFLARRVRERISRDLDKIARFFAQSLVFLEIRILPFEGVENVCRKLAVLGSHFSSHNVMSIPRHCSAFLEVASILVASYSKQNHRVRALLEHLCQKKVALTCSCFLLHLARELRHDILEGFTNPLKLHYMDNPVRFFRCQDCNLYGTHLWSGLFPNVVPHAVRGGGSFEVRIFEHRMRQRRVSVRKRLFKESQHRGFTIRQSRRIPRLAFCPFAKPVHKDY</sequence>
<accession>Q77Y91</accession>
<dbReference type="DNASU" id="3289466"/>